<sequence>MRPSPHGGPSSAMANDAPEPRASMMPPGFEHSGAGFNEYAIDQFLTGNANDTMNAGLIDPVLNAFMGAPEPSTGAAPAESAVFPAGDASTRDLVDYLVSSSPAAHPPQQPPRSQSAQGSMAAAGIRSLTSSAPPRQTHSPAHLDPGTVLPAPPSSMGPSTLLQSTFAHTSVNQPSTTNGMANNFLALEPQRQGLHRHHSSGQLHYPAPAYGPEPPVHYGQPNNTSNRTSSGAITGFPPPSTRRSHYPAFPPYSGPVVNPSGRAIYPPPSYAHKQVPPYGNPPLGPGLLGYVPMPVPAAGGSKRQKLPNGYAGNYAVSQRTGRTKSAGPAPKSPSMFLDNDSQAIASFVPPVDASVRVNPREPSFAAADAMENSRVMSARTAKKHNSLHKADPSIVYKQPNKLPRSEPFGPKAPDGRVLFTYTKDGQLAEDRVYTKEELQIYLDARRCVLWIQQAPSQCAARLQIDDRRCRWDDCPVASRVIGSGWYRVVFDEYPQLTTKGGKDPFKVAGMMHLWCFEQCFDIVDLFLVNRLRPDTRILPRELNNPMSINRDSDRDIVKKALDPWLKKRADHRQKHGPETMPRQHEASLSYRLSKHHVENQTGARQKARDVRNVGRSWKERTTIDVHMGDLQVFVNHCVYKKNAKRRRNRPGRFDDSEDEGEERAERRSSTGHSETAATIRYAPRRESQVSQRKARPEPYTAQPEANLDGAQTGVKGPGSRNNSFDADAFPDFFQMQPWQQYNFDEPDGNALLAFTNEQQTSPVAVQMPAGGRRVSTAGAGARASTAQPVAGAVTGAVNANGKRGRTDDTGAEGERGAKTRPKRRRDGAKE</sequence>
<feature type="region of interest" description="Disordered" evidence="1">
    <location>
        <begin position="1"/>
        <end position="30"/>
    </location>
</feature>
<feature type="compositionally biased region" description="Low complexity" evidence="1">
    <location>
        <begin position="111"/>
        <end position="124"/>
    </location>
</feature>
<feature type="compositionally biased region" description="Basic residues" evidence="1">
    <location>
        <begin position="818"/>
        <end position="830"/>
    </location>
</feature>
<gene>
    <name evidence="2" type="ORF">CDD80_7358</name>
</gene>
<feature type="compositionally biased region" description="Low complexity" evidence="1">
    <location>
        <begin position="769"/>
        <end position="801"/>
    </location>
</feature>
<name>A0A2C5YJ57_9HYPO</name>
<feature type="compositionally biased region" description="Polar residues" evidence="1">
    <location>
        <begin position="127"/>
        <end position="139"/>
    </location>
</feature>
<evidence type="ECO:0000313" key="2">
    <source>
        <dbReference type="EMBL" id="PHH78118.1"/>
    </source>
</evidence>
<feature type="region of interest" description="Disordered" evidence="1">
    <location>
        <begin position="100"/>
        <end position="161"/>
    </location>
</feature>
<accession>A0A2C5YJ57</accession>
<feature type="compositionally biased region" description="Basic and acidic residues" evidence="1">
    <location>
        <begin position="575"/>
        <end position="585"/>
    </location>
</feature>
<dbReference type="Proteomes" id="UP000226431">
    <property type="component" value="Unassembled WGS sequence"/>
</dbReference>
<feature type="region of interest" description="Disordered" evidence="1">
    <location>
        <begin position="193"/>
        <end position="249"/>
    </location>
</feature>
<feature type="compositionally biased region" description="Basic and acidic residues" evidence="1">
    <location>
        <begin position="804"/>
        <end position="817"/>
    </location>
</feature>
<dbReference type="EMBL" id="NJES01000091">
    <property type="protein sequence ID" value="PHH78118.1"/>
    <property type="molecule type" value="Genomic_DNA"/>
</dbReference>
<feature type="compositionally biased region" description="Polar residues" evidence="1">
    <location>
        <begin position="220"/>
        <end position="232"/>
    </location>
</feature>
<comment type="caution">
    <text evidence="2">The sequence shown here is derived from an EMBL/GenBank/DDBJ whole genome shotgun (WGS) entry which is preliminary data.</text>
</comment>
<protein>
    <submittedName>
        <fullName evidence="2">Uncharacterized protein</fullName>
    </submittedName>
</protein>
<evidence type="ECO:0000313" key="3">
    <source>
        <dbReference type="Proteomes" id="UP000226431"/>
    </source>
</evidence>
<feature type="region of interest" description="Disordered" evidence="1">
    <location>
        <begin position="567"/>
        <end position="586"/>
    </location>
</feature>
<dbReference type="AlphaFoldDB" id="A0A2C5YJ57"/>
<dbReference type="OrthoDB" id="5307331at2759"/>
<feature type="region of interest" description="Disordered" evidence="1">
    <location>
        <begin position="643"/>
        <end position="727"/>
    </location>
</feature>
<proteinExistence type="predicted"/>
<feature type="region of interest" description="Disordered" evidence="1">
    <location>
        <begin position="769"/>
        <end position="830"/>
    </location>
</feature>
<keyword evidence="3" id="KW-1185">Reference proteome</keyword>
<reference evidence="2 3" key="1">
    <citation type="submission" date="2017-06" db="EMBL/GenBank/DDBJ databases">
        <title>Ant-infecting Ophiocordyceps genomes reveal a high diversity of potential behavioral manipulation genes and a possible major role for enterotoxins.</title>
        <authorList>
            <person name="De Bekker C."/>
            <person name="Evans H.C."/>
            <person name="Brachmann A."/>
            <person name="Hughes D.P."/>
        </authorList>
    </citation>
    <scope>NUCLEOTIDE SEQUENCE [LARGE SCALE GENOMIC DNA]</scope>
    <source>
        <strain evidence="2 3">Map16</strain>
    </source>
</reference>
<evidence type="ECO:0000256" key="1">
    <source>
        <dbReference type="SAM" id="MobiDB-lite"/>
    </source>
</evidence>
<organism evidence="2 3">
    <name type="scientific">Ophiocordyceps camponoti-rufipedis</name>
    <dbReference type="NCBI Taxonomy" id="2004952"/>
    <lineage>
        <taxon>Eukaryota</taxon>
        <taxon>Fungi</taxon>
        <taxon>Dikarya</taxon>
        <taxon>Ascomycota</taxon>
        <taxon>Pezizomycotina</taxon>
        <taxon>Sordariomycetes</taxon>
        <taxon>Hypocreomycetidae</taxon>
        <taxon>Hypocreales</taxon>
        <taxon>Ophiocordycipitaceae</taxon>
        <taxon>Ophiocordyceps</taxon>
    </lineage>
</organism>